<feature type="transmembrane region" description="Helical" evidence="1">
    <location>
        <begin position="182"/>
        <end position="204"/>
    </location>
</feature>
<feature type="transmembrane region" description="Helical" evidence="1">
    <location>
        <begin position="119"/>
        <end position="138"/>
    </location>
</feature>
<reference evidence="2" key="1">
    <citation type="journal article" date="2021" name="PeerJ">
        <title>Extensive microbial diversity within the chicken gut microbiome revealed by metagenomics and culture.</title>
        <authorList>
            <person name="Gilroy R."/>
            <person name="Ravi A."/>
            <person name="Getino M."/>
            <person name="Pursley I."/>
            <person name="Horton D.L."/>
            <person name="Alikhan N.F."/>
            <person name="Baker D."/>
            <person name="Gharbi K."/>
            <person name="Hall N."/>
            <person name="Watson M."/>
            <person name="Adriaenssens E.M."/>
            <person name="Foster-Nyarko E."/>
            <person name="Jarju S."/>
            <person name="Secka A."/>
            <person name="Antonio M."/>
            <person name="Oren A."/>
            <person name="Chaudhuri R.R."/>
            <person name="La Ragione R."/>
            <person name="Hildebrand F."/>
            <person name="Pallen M.J."/>
        </authorList>
    </citation>
    <scope>NUCLEOTIDE SEQUENCE</scope>
    <source>
        <strain evidence="2">150</strain>
    </source>
</reference>
<dbReference type="Proteomes" id="UP000813384">
    <property type="component" value="Unassembled WGS sequence"/>
</dbReference>
<proteinExistence type="predicted"/>
<feature type="transmembrane region" description="Helical" evidence="1">
    <location>
        <begin position="87"/>
        <end position="113"/>
    </location>
</feature>
<keyword evidence="1" id="KW-1133">Transmembrane helix</keyword>
<comment type="caution">
    <text evidence="2">The sequence shown here is derived from an EMBL/GenBank/DDBJ whole genome shotgun (WGS) entry which is preliminary data.</text>
</comment>
<name>A0A9E3ZU42_9ENTE</name>
<feature type="transmembrane region" description="Helical" evidence="1">
    <location>
        <begin position="47"/>
        <end position="66"/>
    </location>
</feature>
<reference evidence="2" key="2">
    <citation type="submission" date="2021-11" db="EMBL/GenBank/DDBJ databases">
        <authorList>
            <person name="Gilroy R."/>
        </authorList>
    </citation>
    <scope>NUCLEOTIDE SEQUENCE</scope>
    <source>
        <strain evidence="2">150</strain>
    </source>
</reference>
<keyword evidence="1" id="KW-0472">Membrane</keyword>
<dbReference type="EMBL" id="JAJJVO010000119">
    <property type="protein sequence ID" value="MCC9274182.1"/>
    <property type="molecule type" value="Genomic_DNA"/>
</dbReference>
<protein>
    <submittedName>
        <fullName evidence="2">Uncharacterized protein</fullName>
    </submittedName>
</protein>
<evidence type="ECO:0000256" key="1">
    <source>
        <dbReference type="SAM" id="Phobius"/>
    </source>
</evidence>
<organism evidence="2 3">
    <name type="scientific">Enterococcus aquimarinus</name>
    <dbReference type="NCBI Taxonomy" id="328396"/>
    <lineage>
        <taxon>Bacteria</taxon>
        <taxon>Bacillati</taxon>
        <taxon>Bacillota</taxon>
        <taxon>Bacilli</taxon>
        <taxon>Lactobacillales</taxon>
        <taxon>Enterococcaceae</taxon>
        <taxon>Enterococcus</taxon>
    </lineage>
</organism>
<evidence type="ECO:0000313" key="2">
    <source>
        <dbReference type="EMBL" id="MCC9274182.1"/>
    </source>
</evidence>
<gene>
    <name evidence="2" type="ORF">K8V42_07800</name>
</gene>
<dbReference type="AlphaFoldDB" id="A0A9E3ZU42"/>
<sequence length="211" mass="24882">MPKKSNRLYYYSLGLIYLFILNITHYGEPVFDQTIQGLPLILANPLSLLYTLFFQMIFYLLVFDQARDNFYFKRVVFLIRQKNRQKQYLICLWDNFRSIISMNALMLGIASLYFRHFSIKVLPFFILQTLAIYGFIILQTFIEIKMSATISLLLMVILFVLLNSFDTQWMSYIHTIRLTGNVYLAIGITLVVDSLLILLTSHFIKKQEILL</sequence>
<feature type="transmembrane region" description="Helical" evidence="1">
    <location>
        <begin position="9"/>
        <end position="27"/>
    </location>
</feature>
<keyword evidence="1" id="KW-0812">Transmembrane</keyword>
<evidence type="ECO:0000313" key="3">
    <source>
        <dbReference type="Proteomes" id="UP000813384"/>
    </source>
</evidence>
<accession>A0A9E3ZU42</accession>
<feature type="transmembrane region" description="Helical" evidence="1">
    <location>
        <begin position="150"/>
        <end position="170"/>
    </location>
</feature>